<reference evidence="9" key="1">
    <citation type="thesis" date="2020" institute="ProQuest LLC" country="789 East Eisenhower Parkway, Ann Arbor, MI, USA">
        <title>Comparative Genomics and Chromosome Evolution.</title>
        <authorList>
            <person name="Mudd A.B."/>
        </authorList>
    </citation>
    <scope>NUCLEOTIDE SEQUENCE</scope>
    <source>
        <strain evidence="9">Female2</strain>
        <tissue evidence="9">Blood</tissue>
    </source>
</reference>
<dbReference type="InterPro" id="IPR010510">
    <property type="entry name" value="FGF1-bd"/>
</dbReference>
<evidence type="ECO:0000256" key="1">
    <source>
        <dbReference type="ARBA" id="ARBA00004613"/>
    </source>
</evidence>
<dbReference type="EMBL" id="JAACNH010000001">
    <property type="protein sequence ID" value="KAG8453527.1"/>
    <property type="molecule type" value="Genomic_DNA"/>
</dbReference>
<evidence type="ECO:0000256" key="8">
    <source>
        <dbReference type="SAM" id="SignalP"/>
    </source>
</evidence>
<keyword evidence="6" id="KW-0340">Growth factor binding</keyword>
<keyword evidence="3" id="KW-0964">Secreted</keyword>
<dbReference type="GO" id="GO:0019838">
    <property type="term" value="F:growth factor binding"/>
    <property type="evidence" value="ECO:0007669"/>
    <property type="project" value="UniProtKB-KW"/>
</dbReference>
<evidence type="ECO:0000256" key="3">
    <source>
        <dbReference type="ARBA" id="ARBA00022525"/>
    </source>
</evidence>
<dbReference type="PANTHER" id="PTHR15258">
    <property type="entry name" value="FGF BINDING PROTEIN-RELATED"/>
    <property type="match status" value="1"/>
</dbReference>
<keyword evidence="4 8" id="KW-0732">Signal</keyword>
<dbReference type="Proteomes" id="UP000812440">
    <property type="component" value="Chromosome 1"/>
</dbReference>
<proteinExistence type="inferred from homology"/>
<comment type="subcellular location">
    <subcellularLocation>
        <location evidence="1">Secreted</location>
    </subcellularLocation>
</comment>
<evidence type="ECO:0000313" key="10">
    <source>
        <dbReference type="Proteomes" id="UP000812440"/>
    </source>
</evidence>
<feature type="region of interest" description="Disordered" evidence="7">
    <location>
        <begin position="25"/>
        <end position="68"/>
    </location>
</feature>
<evidence type="ECO:0000256" key="7">
    <source>
        <dbReference type="SAM" id="MobiDB-lite"/>
    </source>
</evidence>
<accession>A0A8T2KDN8</accession>
<dbReference type="GO" id="GO:0007267">
    <property type="term" value="P:cell-cell signaling"/>
    <property type="evidence" value="ECO:0007669"/>
    <property type="project" value="TreeGrafter"/>
</dbReference>
<dbReference type="OrthoDB" id="8875908at2759"/>
<keyword evidence="5" id="KW-1015">Disulfide bond</keyword>
<dbReference type="GO" id="GO:0005576">
    <property type="term" value="C:extracellular region"/>
    <property type="evidence" value="ECO:0007669"/>
    <property type="project" value="UniProtKB-SubCell"/>
</dbReference>
<evidence type="ECO:0000313" key="9">
    <source>
        <dbReference type="EMBL" id="KAG8453527.1"/>
    </source>
</evidence>
<dbReference type="Pfam" id="PF06473">
    <property type="entry name" value="FGF-BP1"/>
    <property type="match status" value="1"/>
</dbReference>
<organism evidence="9 10">
    <name type="scientific">Hymenochirus boettgeri</name>
    <name type="common">Congo dwarf clawed frog</name>
    <dbReference type="NCBI Taxonomy" id="247094"/>
    <lineage>
        <taxon>Eukaryota</taxon>
        <taxon>Metazoa</taxon>
        <taxon>Chordata</taxon>
        <taxon>Craniata</taxon>
        <taxon>Vertebrata</taxon>
        <taxon>Euteleostomi</taxon>
        <taxon>Amphibia</taxon>
        <taxon>Batrachia</taxon>
        <taxon>Anura</taxon>
        <taxon>Pipoidea</taxon>
        <taxon>Pipidae</taxon>
        <taxon>Pipinae</taxon>
        <taxon>Hymenochirus</taxon>
    </lineage>
</organism>
<sequence>MRLVHIASLSIITLLVSNILLVDGQKQREGKKEREGNGQHRQRGEKKTDTDSPSGKEGQSKGGKGSVQGKFVSKEKADCKWSVVQAQNMTLNIDCKKGESSFSCSFSGNPSSCSKYAGHEKNYWKQITRSLRKQKNICQDHKAVLKSKECKKGPPEAHLYYVASGSLETQETNTNLQVSSTVQTNMGESSKECAEDSDPVERQRVATEYCGETWGSFCNFFLAVVHSKSC</sequence>
<evidence type="ECO:0008006" key="11">
    <source>
        <dbReference type="Google" id="ProtNLM"/>
    </source>
</evidence>
<dbReference type="AlphaFoldDB" id="A0A8T2KDN8"/>
<gene>
    <name evidence="9" type="ORF">GDO86_000236</name>
</gene>
<comment type="similarity">
    <text evidence="2">Belongs to the fibroblast growth factor-binding protein family.</text>
</comment>
<evidence type="ECO:0000256" key="6">
    <source>
        <dbReference type="ARBA" id="ARBA00023183"/>
    </source>
</evidence>
<evidence type="ECO:0000256" key="2">
    <source>
        <dbReference type="ARBA" id="ARBA00008326"/>
    </source>
</evidence>
<dbReference type="PANTHER" id="PTHR15258:SF2">
    <property type="entry name" value="FIBROBLAST GROWTH FACTOR-BINDING PROTEIN 1"/>
    <property type="match status" value="1"/>
</dbReference>
<evidence type="ECO:0000256" key="5">
    <source>
        <dbReference type="ARBA" id="ARBA00023157"/>
    </source>
</evidence>
<name>A0A8T2KDN8_9PIPI</name>
<feature type="compositionally biased region" description="Basic and acidic residues" evidence="7">
    <location>
        <begin position="25"/>
        <end position="38"/>
    </location>
</feature>
<feature type="chain" id="PRO_5035932753" description="Fibroblast growth factor binding protein 1" evidence="8">
    <location>
        <begin position="25"/>
        <end position="230"/>
    </location>
</feature>
<evidence type="ECO:0000256" key="4">
    <source>
        <dbReference type="ARBA" id="ARBA00022729"/>
    </source>
</evidence>
<keyword evidence="10" id="KW-1185">Reference proteome</keyword>
<comment type="caution">
    <text evidence="9">The sequence shown here is derived from an EMBL/GenBank/DDBJ whole genome shotgun (WGS) entry which is preliminary data.</text>
</comment>
<protein>
    <recommendedName>
        <fullName evidence="11">Fibroblast growth factor binding protein 1</fullName>
    </recommendedName>
</protein>
<feature type="signal peptide" evidence="8">
    <location>
        <begin position="1"/>
        <end position="24"/>
    </location>
</feature>